<evidence type="ECO:0000313" key="3">
    <source>
        <dbReference type="Proteomes" id="UP001152300"/>
    </source>
</evidence>
<dbReference type="EMBL" id="JAPEIS010000018">
    <property type="protein sequence ID" value="KAJ8058023.1"/>
    <property type="molecule type" value="Genomic_DNA"/>
</dbReference>
<protein>
    <submittedName>
        <fullName evidence="2">Uncharacterized protein</fullName>
    </submittedName>
</protein>
<feature type="region of interest" description="Disordered" evidence="1">
    <location>
        <begin position="394"/>
        <end position="418"/>
    </location>
</feature>
<reference evidence="2" key="1">
    <citation type="submission" date="2022-11" db="EMBL/GenBank/DDBJ databases">
        <title>Genome Resource of Sclerotinia nivalis Strain SnTB1, a Plant Pathogen Isolated from American Ginseng.</title>
        <authorList>
            <person name="Fan S."/>
        </authorList>
    </citation>
    <scope>NUCLEOTIDE SEQUENCE</scope>
    <source>
        <strain evidence="2">SnTB1</strain>
    </source>
</reference>
<keyword evidence="3" id="KW-1185">Reference proteome</keyword>
<accession>A0A9X0DEN0</accession>
<feature type="region of interest" description="Disordered" evidence="1">
    <location>
        <begin position="119"/>
        <end position="235"/>
    </location>
</feature>
<dbReference type="Proteomes" id="UP001152300">
    <property type="component" value="Unassembled WGS sequence"/>
</dbReference>
<name>A0A9X0DEN0_9HELO</name>
<sequence>MSPEMVMARGDLVRVINVNVGMRDELYRARRNIPKWAEMLSSVPIGIIPTHHRLVIEAGYNAIRRSHGLQEQLITLNDQGIIKETKNRFAEPKPYQTIFRGTYKDDSLATRILYHNDNTKKPHATAAGSLNTKSKSINRDATTVDSTQIPKSGESSRSGAASCHDDHPHATAAGPLKTNSRYLSKPRDDDNSYSSETVQDESTPQNNPGTSKIVGSTSGSGQSAKRPCYTDPIDTLARKKPCSKSGIRKGNLDRIVPPGLLSKGVNFTRRDPPIHELAFPHEKIWVINRAQKQGKKMCEDISRKFNLPGSASGRSGKDGRFAEIEDLVFRMGPKVFDEPLLLKYGTIMTKEQARFHISALEGHLPRALKFPSELMFEPEPKWLTGYAGSFGGDGAGDNHLDHDDTSDQGGDSHGVIRGRGGSINESCLMPKMKKTWTKLCDLSFWR</sequence>
<feature type="compositionally biased region" description="Polar residues" evidence="1">
    <location>
        <begin position="128"/>
        <end position="159"/>
    </location>
</feature>
<evidence type="ECO:0000313" key="2">
    <source>
        <dbReference type="EMBL" id="KAJ8058023.1"/>
    </source>
</evidence>
<feature type="compositionally biased region" description="Basic and acidic residues" evidence="1">
    <location>
        <begin position="396"/>
        <end position="405"/>
    </location>
</feature>
<feature type="compositionally biased region" description="Polar residues" evidence="1">
    <location>
        <begin position="192"/>
        <end position="223"/>
    </location>
</feature>
<comment type="caution">
    <text evidence="2">The sequence shown here is derived from an EMBL/GenBank/DDBJ whole genome shotgun (WGS) entry which is preliminary data.</text>
</comment>
<organism evidence="2 3">
    <name type="scientific">Sclerotinia nivalis</name>
    <dbReference type="NCBI Taxonomy" id="352851"/>
    <lineage>
        <taxon>Eukaryota</taxon>
        <taxon>Fungi</taxon>
        <taxon>Dikarya</taxon>
        <taxon>Ascomycota</taxon>
        <taxon>Pezizomycotina</taxon>
        <taxon>Leotiomycetes</taxon>
        <taxon>Helotiales</taxon>
        <taxon>Sclerotiniaceae</taxon>
        <taxon>Sclerotinia</taxon>
    </lineage>
</organism>
<proteinExistence type="predicted"/>
<evidence type="ECO:0000256" key="1">
    <source>
        <dbReference type="SAM" id="MobiDB-lite"/>
    </source>
</evidence>
<gene>
    <name evidence="2" type="ORF">OCU04_013197</name>
</gene>
<dbReference type="AlphaFoldDB" id="A0A9X0DEN0"/>